<evidence type="ECO:0000259" key="3">
    <source>
        <dbReference type="Pfam" id="PF01979"/>
    </source>
</evidence>
<name>A0A8B2NSX9_9HYPH</name>
<dbReference type="InterPro" id="IPR011059">
    <property type="entry name" value="Metal-dep_hydrolase_composite"/>
</dbReference>
<organism evidence="4 5">
    <name type="scientific">Acuticoccus sediminis</name>
    <dbReference type="NCBI Taxonomy" id="2184697"/>
    <lineage>
        <taxon>Bacteria</taxon>
        <taxon>Pseudomonadati</taxon>
        <taxon>Pseudomonadota</taxon>
        <taxon>Alphaproteobacteria</taxon>
        <taxon>Hyphomicrobiales</taxon>
        <taxon>Amorphaceae</taxon>
        <taxon>Acuticoccus</taxon>
    </lineage>
</organism>
<reference evidence="4 5" key="1">
    <citation type="submission" date="2018-05" db="EMBL/GenBank/DDBJ databases">
        <title>Acuticoccus sediminis sp. nov., isolated from deep-sea sediment of Indian Ocean.</title>
        <authorList>
            <person name="Liu X."/>
            <person name="Lai Q."/>
            <person name="Du Y."/>
            <person name="Sun F."/>
            <person name="Zhang X."/>
            <person name="Wang S."/>
            <person name="Shao Z."/>
        </authorList>
    </citation>
    <scope>NUCLEOTIDE SEQUENCE [LARGE SCALE GENOMIC DNA]</scope>
    <source>
        <strain evidence="4 5">PTG4-2</strain>
    </source>
</reference>
<evidence type="ECO:0000313" key="4">
    <source>
        <dbReference type="EMBL" id="RAI01629.1"/>
    </source>
</evidence>
<evidence type="ECO:0000313" key="5">
    <source>
        <dbReference type="Proteomes" id="UP000249590"/>
    </source>
</evidence>
<dbReference type="AlphaFoldDB" id="A0A8B2NSX9"/>
<dbReference type="Gene3D" id="2.30.40.10">
    <property type="entry name" value="Urease, subunit C, domain 1"/>
    <property type="match status" value="1"/>
</dbReference>
<keyword evidence="5" id="KW-1185">Reference proteome</keyword>
<sequence>MSATVIRGGRLVDIPARAAPYTDILVVDGVIREMGPAGLAAPEDAEVFDAAGMLMHPGLINGHTHGHGGLSKGMADRWTLELLLTAGPWISGSRQVEDKYLSTYLGAAEMLLKGCTACYDLTYEFPTPTSEGLAACVKAYADAGMRAVVAPMVADISFYEAIPGLLDALPPALQKRVEAMRLAPAETTLAAIRAAIHDWTGPASIRPAVAPTIPHHCTDAFMIGCRDIARDHGLGLHSHVAESRMQVVVGKRLYGRTQLQHMDGLGLVGPDFVVGHGVWLDDEDMRILAGHGGSVSHNPGSNALLGNGIAHARRMLELGVNLAVGTDGSSCSDNQNMYEAMRTAIYVSHARGPEAFAEWLSTAEIFTAATEGSARALGLKDVGRIAPGYKADIVFLDLTSINLIPLNDPVNQIVQAEDGRSVHSVMVDGRVVVRDGRLVGADMARLALDAERARERLTAANADNRALFTQLAPVVGSYCPGLSAQPYHAERHAHIH</sequence>
<dbReference type="InterPro" id="IPR006680">
    <property type="entry name" value="Amidohydro-rel"/>
</dbReference>
<dbReference type="GO" id="GO:0016810">
    <property type="term" value="F:hydrolase activity, acting on carbon-nitrogen (but not peptide) bonds"/>
    <property type="evidence" value="ECO:0007669"/>
    <property type="project" value="InterPro"/>
</dbReference>
<dbReference type="PANTHER" id="PTHR43794">
    <property type="entry name" value="AMINOHYDROLASE SSNA-RELATED"/>
    <property type="match status" value="1"/>
</dbReference>
<proteinExistence type="inferred from homology"/>
<dbReference type="PANTHER" id="PTHR43794:SF11">
    <property type="entry name" value="AMIDOHYDROLASE-RELATED DOMAIN-CONTAINING PROTEIN"/>
    <property type="match status" value="1"/>
</dbReference>
<dbReference type="InterPro" id="IPR032466">
    <property type="entry name" value="Metal_Hydrolase"/>
</dbReference>
<comment type="similarity">
    <text evidence="1">Belongs to the metallo-dependent hydrolases superfamily. ATZ/TRZ family.</text>
</comment>
<dbReference type="Proteomes" id="UP000249590">
    <property type="component" value="Unassembled WGS sequence"/>
</dbReference>
<comment type="caution">
    <text evidence="4">The sequence shown here is derived from an EMBL/GenBank/DDBJ whole genome shotgun (WGS) entry which is preliminary data.</text>
</comment>
<dbReference type="Gene3D" id="3.20.20.140">
    <property type="entry name" value="Metal-dependent hydrolases"/>
    <property type="match status" value="1"/>
</dbReference>
<accession>A0A8B2NSX9</accession>
<evidence type="ECO:0000256" key="2">
    <source>
        <dbReference type="ARBA" id="ARBA00022801"/>
    </source>
</evidence>
<dbReference type="OrthoDB" id="9796020at2"/>
<feature type="domain" description="Amidohydrolase-related" evidence="3">
    <location>
        <begin position="55"/>
        <end position="432"/>
    </location>
</feature>
<keyword evidence="2 4" id="KW-0378">Hydrolase</keyword>
<protein>
    <submittedName>
        <fullName evidence="4">Amidohydrolase</fullName>
    </submittedName>
</protein>
<evidence type="ECO:0000256" key="1">
    <source>
        <dbReference type="ARBA" id="ARBA00006745"/>
    </source>
</evidence>
<dbReference type="EMBL" id="QHHQ01000002">
    <property type="protein sequence ID" value="RAI01629.1"/>
    <property type="molecule type" value="Genomic_DNA"/>
</dbReference>
<dbReference type="RefSeq" id="WP_111344615.1">
    <property type="nucleotide sequence ID" value="NZ_QHHQ01000002.1"/>
</dbReference>
<dbReference type="SUPFAM" id="SSF51338">
    <property type="entry name" value="Composite domain of metallo-dependent hydrolases"/>
    <property type="match status" value="2"/>
</dbReference>
<gene>
    <name evidence="4" type="ORF">DLJ53_09430</name>
</gene>
<dbReference type="InterPro" id="IPR050287">
    <property type="entry name" value="MTA/SAH_deaminase"/>
</dbReference>
<dbReference type="Pfam" id="PF01979">
    <property type="entry name" value="Amidohydro_1"/>
    <property type="match status" value="1"/>
</dbReference>
<dbReference type="SUPFAM" id="SSF51556">
    <property type="entry name" value="Metallo-dependent hydrolases"/>
    <property type="match status" value="1"/>
</dbReference>